<keyword evidence="5" id="KW-1185">Reference proteome</keyword>
<evidence type="ECO:0000256" key="1">
    <source>
        <dbReference type="ARBA" id="ARBA00022737"/>
    </source>
</evidence>
<dbReference type="InterPro" id="IPR050498">
    <property type="entry name" value="Ycf3"/>
</dbReference>
<evidence type="ECO:0000313" key="4">
    <source>
        <dbReference type="EMBL" id="MCW6509146.1"/>
    </source>
</evidence>
<comment type="caution">
    <text evidence="4">The sequence shown here is derived from an EMBL/GenBank/DDBJ whole genome shotgun (WGS) entry which is preliminary data.</text>
</comment>
<feature type="repeat" description="TPR" evidence="3">
    <location>
        <begin position="166"/>
        <end position="199"/>
    </location>
</feature>
<feature type="repeat" description="TPR" evidence="3">
    <location>
        <begin position="302"/>
        <end position="335"/>
    </location>
</feature>
<keyword evidence="1" id="KW-0677">Repeat</keyword>
<dbReference type="Pfam" id="PF13432">
    <property type="entry name" value="TPR_16"/>
    <property type="match status" value="2"/>
</dbReference>
<dbReference type="Pfam" id="PF13181">
    <property type="entry name" value="TPR_8"/>
    <property type="match status" value="1"/>
</dbReference>
<dbReference type="Pfam" id="PF13424">
    <property type="entry name" value="TPR_12"/>
    <property type="match status" value="1"/>
</dbReference>
<dbReference type="InterPro" id="IPR027417">
    <property type="entry name" value="P-loop_NTPase"/>
</dbReference>
<feature type="repeat" description="TPR" evidence="3">
    <location>
        <begin position="64"/>
        <end position="97"/>
    </location>
</feature>
<feature type="repeat" description="TPR" evidence="3">
    <location>
        <begin position="98"/>
        <end position="131"/>
    </location>
</feature>
<feature type="repeat" description="TPR" evidence="3">
    <location>
        <begin position="234"/>
        <end position="267"/>
    </location>
</feature>
<dbReference type="PANTHER" id="PTHR44858">
    <property type="entry name" value="TETRATRICOPEPTIDE REPEAT PROTEIN 6"/>
    <property type="match status" value="1"/>
</dbReference>
<feature type="repeat" description="TPR" evidence="3">
    <location>
        <begin position="200"/>
        <end position="233"/>
    </location>
</feature>
<keyword evidence="2 3" id="KW-0802">TPR repeat</keyword>
<protein>
    <submittedName>
        <fullName evidence="4">Tetratricopeptide repeat protein</fullName>
    </submittedName>
</protein>
<dbReference type="AlphaFoldDB" id="A0AA41YXM9"/>
<dbReference type="SMART" id="SM00028">
    <property type="entry name" value="TPR"/>
    <property type="match status" value="11"/>
</dbReference>
<evidence type="ECO:0000313" key="5">
    <source>
        <dbReference type="Proteomes" id="UP001165667"/>
    </source>
</evidence>
<dbReference type="RefSeq" id="WP_282585508.1">
    <property type="nucleotide sequence ID" value="NZ_JAMOIM010000008.1"/>
</dbReference>
<gene>
    <name evidence="4" type="ORF">M8523_14040</name>
</gene>
<evidence type="ECO:0000256" key="3">
    <source>
        <dbReference type="PROSITE-ProRule" id="PRU00339"/>
    </source>
</evidence>
<organism evidence="4 5">
    <name type="scientific">Lichenifustis flavocetrariae</name>
    <dbReference type="NCBI Taxonomy" id="2949735"/>
    <lineage>
        <taxon>Bacteria</taxon>
        <taxon>Pseudomonadati</taxon>
        <taxon>Pseudomonadota</taxon>
        <taxon>Alphaproteobacteria</taxon>
        <taxon>Hyphomicrobiales</taxon>
        <taxon>Lichenihabitantaceae</taxon>
        <taxon>Lichenifustis</taxon>
    </lineage>
</organism>
<dbReference type="Pfam" id="PF00515">
    <property type="entry name" value="TPR_1"/>
    <property type="match status" value="1"/>
</dbReference>
<accession>A0AA41YXM9</accession>
<name>A0AA41YXM9_9HYPH</name>
<dbReference type="Proteomes" id="UP001165667">
    <property type="component" value="Unassembled WGS sequence"/>
</dbReference>
<dbReference type="InterPro" id="IPR011990">
    <property type="entry name" value="TPR-like_helical_dom_sf"/>
</dbReference>
<dbReference type="EMBL" id="JAMOIM010000008">
    <property type="protein sequence ID" value="MCW6509146.1"/>
    <property type="molecule type" value="Genomic_DNA"/>
</dbReference>
<dbReference type="Pfam" id="PF13469">
    <property type="entry name" value="Sulfotransfer_3"/>
    <property type="match status" value="1"/>
</dbReference>
<reference evidence="4" key="1">
    <citation type="submission" date="2022-05" db="EMBL/GenBank/DDBJ databases">
        <authorList>
            <person name="Pankratov T."/>
        </authorList>
    </citation>
    <scope>NUCLEOTIDE SEQUENCE</scope>
    <source>
        <strain evidence="4">BP6-180914</strain>
    </source>
</reference>
<dbReference type="SUPFAM" id="SSF52540">
    <property type="entry name" value="P-loop containing nucleoside triphosphate hydrolases"/>
    <property type="match status" value="1"/>
</dbReference>
<dbReference type="PANTHER" id="PTHR44858:SF1">
    <property type="entry name" value="UDP-N-ACETYLGLUCOSAMINE--PEPTIDE N-ACETYLGLUCOSAMINYLTRANSFERASE SPINDLY-RELATED"/>
    <property type="match status" value="1"/>
</dbReference>
<dbReference type="SUPFAM" id="SSF48452">
    <property type="entry name" value="TPR-like"/>
    <property type="match status" value="1"/>
</dbReference>
<proteinExistence type="predicted"/>
<evidence type="ECO:0000256" key="2">
    <source>
        <dbReference type="ARBA" id="ARBA00022803"/>
    </source>
</evidence>
<dbReference type="Gene3D" id="1.25.40.10">
    <property type="entry name" value="Tetratricopeptide repeat domain"/>
    <property type="match status" value="4"/>
</dbReference>
<dbReference type="SUPFAM" id="SSF48439">
    <property type="entry name" value="Protein prenylyltransferase"/>
    <property type="match status" value="1"/>
</dbReference>
<dbReference type="PROSITE" id="PS50293">
    <property type="entry name" value="TPR_REGION"/>
    <property type="match status" value="1"/>
</dbReference>
<dbReference type="InterPro" id="IPR019734">
    <property type="entry name" value="TPR_rpt"/>
</dbReference>
<dbReference type="Gene3D" id="3.40.50.300">
    <property type="entry name" value="P-loop containing nucleotide triphosphate hydrolases"/>
    <property type="match status" value="1"/>
</dbReference>
<sequence>MRSREAEIGHRLGALSSGRNAMRPKLKGASSRTFQRAVASHQARRLSDAEALYGQVLLEDPVHFDSRYLLGAVLMEQGRYEAALTQLDACLELRPGDAAALRVSGLVRSKLGQSHAALHAFEQALAARPDWAELHNDHGNTLAILGRVDEALEAFGRAILRNAIFAEAHNNRGNLLTGLKRFEEALGAFDAAIACQPGLAAAHNNRGNVLKAMRRTGAALASYDQALAISPTYVSALNNRGNALRDLGHLDRALASYDAALTLQPDYVDGHINRADVLIDVARFDEALAACDAALAASPGYAEAHNMRGNVLKHLKRLPEALAAYDEALALKPTYADAHANRGLLLTEIGRTAEGCVALETALVLEPGTAGFFYSLTQCKRMRQGDPLIGEMEARATHDTSLSTRERIDLHFGLGKAHADIGDPAAAFKHLLAGNRRQRTQIRYDEVSTLNALARMRAAFTPTSLKVGSERGNGDRRPIFILGMPRSGSTLVEQILAGHPDVFAAGEIDDLRLSIRSLGPKGDRLLEAAEPLTSLSPEDWQQVGADYLARLDAVAPNAKRVSNKTPDNFRLVGLIRLMLPDARIIHTRRDPVDTCLSCFATRFTGHQPFTYDLGELGRYYAAYRATMNHWRAILPADVMLDIDYEDVVDDLEGQSRRLLAHCGLEWTDRCLDFQHAIRPVLTASASQVRQPLYRQSVGRWHAYEAYLQPLLAELSREAV</sequence>
<dbReference type="PROSITE" id="PS50005">
    <property type="entry name" value="TPR"/>
    <property type="match status" value="6"/>
</dbReference>